<dbReference type="SUPFAM" id="SSF56112">
    <property type="entry name" value="Protein kinase-like (PK-like)"/>
    <property type="match status" value="1"/>
</dbReference>
<feature type="domain" description="Aminoglycoside phosphotransferase" evidence="3">
    <location>
        <begin position="23"/>
        <end position="261"/>
    </location>
</feature>
<reference evidence="4 5" key="1">
    <citation type="submission" date="2019-12" db="EMBL/GenBank/DDBJ databases">
        <title>Paenibacillus sp. nov., an endophytic bacterium isolated from the stem of Dendrobium.</title>
        <authorList>
            <person name="Zhao R."/>
        </authorList>
    </citation>
    <scope>NUCLEOTIDE SEQUENCE [LARGE SCALE GENOMIC DNA]</scope>
    <source>
        <strain evidence="4 5">HJL G12</strain>
    </source>
</reference>
<keyword evidence="2" id="KW-0472">Membrane</keyword>
<evidence type="ECO:0000256" key="1">
    <source>
        <dbReference type="ARBA" id="ARBA00038240"/>
    </source>
</evidence>
<feature type="transmembrane region" description="Helical" evidence="2">
    <location>
        <begin position="272"/>
        <end position="289"/>
    </location>
</feature>
<dbReference type="GO" id="GO:0004413">
    <property type="term" value="F:homoserine kinase activity"/>
    <property type="evidence" value="ECO:0007669"/>
    <property type="project" value="TreeGrafter"/>
</dbReference>
<accession>A0A7X3IFV7</accession>
<keyword evidence="2" id="KW-1133">Transmembrane helix</keyword>
<dbReference type="PANTHER" id="PTHR21064:SF6">
    <property type="entry name" value="AMINOGLYCOSIDE PHOSPHOTRANSFERASE DOMAIN-CONTAINING PROTEIN"/>
    <property type="match status" value="1"/>
</dbReference>
<dbReference type="PANTHER" id="PTHR21064">
    <property type="entry name" value="AMINOGLYCOSIDE PHOSPHOTRANSFERASE DOMAIN-CONTAINING PROTEIN-RELATED"/>
    <property type="match status" value="1"/>
</dbReference>
<protein>
    <submittedName>
        <fullName evidence="4">Phosphotransferase</fullName>
    </submittedName>
</protein>
<proteinExistence type="inferred from homology"/>
<name>A0A7X3IFV7_9BACL</name>
<dbReference type="RefSeq" id="WP_160496378.1">
    <property type="nucleotide sequence ID" value="NZ_WUBI01000001.1"/>
</dbReference>
<sequence>MTNDDLNGILQGYGIHQPVITFLRHNENRTYKVDDANGSSYVLRIHQPLKDSMAGLQHTYEGLLGELQMLEELSRCSSFKVQKPLRTHEGKFIMVIDYEGESLNCSMLTWLEGRDLHKDDVANPELVKKLGLQLAELHAFFKNYSQDGLEKRPSQGIAYNQHMNSVIKGGVDKGLFTSSDVSIIENTIKLINSRLEENGNTADSWGLIHGDLGLGNIIITSDQETSFIDFGFFGSGYYLLDVAMGAMMIPAEYRRMFLEGYYGSSVIEEDDIVILEGFMLVAIIGYYVFQMENESVYAWMKERMPLLCANYCSPFLAEERIFYKI</sequence>
<dbReference type="GO" id="GO:0009088">
    <property type="term" value="P:threonine biosynthetic process"/>
    <property type="evidence" value="ECO:0007669"/>
    <property type="project" value="TreeGrafter"/>
</dbReference>
<comment type="caution">
    <text evidence="4">The sequence shown here is derived from an EMBL/GenBank/DDBJ whole genome shotgun (WGS) entry which is preliminary data.</text>
</comment>
<keyword evidence="5" id="KW-1185">Reference proteome</keyword>
<dbReference type="InterPro" id="IPR011009">
    <property type="entry name" value="Kinase-like_dom_sf"/>
</dbReference>
<keyword evidence="2" id="KW-0812">Transmembrane</keyword>
<dbReference type="AlphaFoldDB" id="A0A7X3IFV7"/>
<dbReference type="Gene3D" id="3.90.1200.10">
    <property type="match status" value="1"/>
</dbReference>
<dbReference type="Pfam" id="PF01636">
    <property type="entry name" value="APH"/>
    <property type="match status" value="1"/>
</dbReference>
<gene>
    <name evidence="4" type="ORF">GRF59_04135</name>
</gene>
<evidence type="ECO:0000313" key="5">
    <source>
        <dbReference type="Proteomes" id="UP000460318"/>
    </source>
</evidence>
<keyword evidence="4" id="KW-0808">Transferase</keyword>
<evidence type="ECO:0000313" key="4">
    <source>
        <dbReference type="EMBL" id="MWV42808.1"/>
    </source>
</evidence>
<dbReference type="Gene3D" id="3.30.200.20">
    <property type="entry name" value="Phosphorylase Kinase, domain 1"/>
    <property type="match status" value="1"/>
</dbReference>
<dbReference type="Proteomes" id="UP000460318">
    <property type="component" value="Unassembled WGS sequence"/>
</dbReference>
<evidence type="ECO:0000256" key="2">
    <source>
        <dbReference type="SAM" id="Phobius"/>
    </source>
</evidence>
<organism evidence="4 5">
    <name type="scientific">Paenibacillus dendrobii</name>
    <dbReference type="NCBI Taxonomy" id="2691084"/>
    <lineage>
        <taxon>Bacteria</taxon>
        <taxon>Bacillati</taxon>
        <taxon>Bacillota</taxon>
        <taxon>Bacilli</taxon>
        <taxon>Bacillales</taxon>
        <taxon>Paenibacillaceae</taxon>
        <taxon>Paenibacillus</taxon>
    </lineage>
</organism>
<dbReference type="EMBL" id="WUBI01000001">
    <property type="protein sequence ID" value="MWV42808.1"/>
    <property type="molecule type" value="Genomic_DNA"/>
</dbReference>
<feature type="transmembrane region" description="Helical" evidence="2">
    <location>
        <begin position="230"/>
        <end position="251"/>
    </location>
</feature>
<dbReference type="InterPro" id="IPR002575">
    <property type="entry name" value="Aminoglycoside_PTrfase"/>
</dbReference>
<dbReference type="InterPro" id="IPR050249">
    <property type="entry name" value="Pseudomonas-type_ThrB"/>
</dbReference>
<comment type="similarity">
    <text evidence="1">Belongs to the pseudomonas-type ThrB family.</text>
</comment>
<evidence type="ECO:0000259" key="3">
    <source>
        <dbReference type="Pfam" id="PF01636"/>
    </source>
</evidence>